<protein>
    <submittedName>
        <fullName evidence="2">20008_t:CDS:1</fullName>
    </submittedName>
</protein>
<evidence type="ECO:0000313" key="2">
    <source>
        <dbReference type="EMBL" id="CAI2181531.1"/>
    </source>
</evidence>
<dbReference type="AlphaFoldDB" id="A0A9W4X2F2"/>
<accession>A0A9W4X2F2</accession>
<evidence type="ECO:0000256" key="1">
    <source>
        <dbReference type="SAM" id="SignalP"/>
    </source>
</evidence>
<gene>
    <name evidence="2" type="ORF">FWILDA_LOCUS10132</name>
</gene>
<keyword evidence="1" id="KW-0732">Signal</keyword>
<dbReference type="EMBL" id="CAMKVN010002535">
    <property type="protein sequence ID" value="CAI2181531.1"/>
    <property type="molecule type" value="Genomic_DNA"/>
</dbReference>
<evidence type="ECO:0000313" key="3">
    <source>
        <dbReference type="Proteomes" id="UP001153678"/>
    </source>
</evidence>
<sequence length="77" mass="8855">MTPLTTISLFFYVGFVVSENPPNENEPWSPNYKKMAFDTSIYSLLRLSPIPINALWTRILPLAETAEPTFPNYDLME</sequence>
<keyword evidence="3" id="KW-1185">Reference proteome</keyword>
<organism evidence="2 3">
    <name type="scientific">Funneliformis geosporum</name>
    <dbReference type="NCBI Taxonomy" id="1117311"/>
    <lineage>
        <taxon>Eukaryota</taxon>
        <taxon>Fungi</taxon>
        <taxon>Fungi incertae sedis</taxon>
        <taxon>Mucoromycota</taxon>
        <taxon>Glomeromycotina</taxon>
        <taxon>Glomeromycetes</taxon>
        <taxon>Glomerales</taxon>
        <taxon>Glomeraceae</taxon>
        <taxon>Funneliformis</taxon>
    </lineage>
</organism>
<feature type="non-terminal residue" evidence="2">
    <location>
        <position position="77"/>
    </location>
</feature>
<comment type="caution">
    <text evidence="2">The sequence shown here is derived from an EMBL/GenBank/DDBJ whole genome shotgun (WGS) entry which is preliminary data.</text>
</comment>
<name>A0A9W4X2F2_9GLOM</name>
<feature type="chain" id="PRO_5040799123" evidence="1">
    <location>
        <begin position="19"/>
        <end position="77"/>
    </location>
</feature>
<feature type="signal peptide" evidence="1">
    <location>
        <begin position="1"/>
        <end position="18"/>
    </location>
</feature>
<proteinExistence type="predicted"/>
<reference evidence="2" key="1">
    <citation type="submission" date="2022-08" db="EMBL/GenBank/DDBJ databases">
        <authorList>
            <person name="Kallberg Y."/>
            <person name="Tangrot J."/>
            <person name="Rosling A."/>
        </authorList>
    </citation>
    <scope>NUCLEOTIDE SEQUENCE</scope>
    <source>
        <strain evidence="2">Wild A</strain>
    </source>
</reference>
<dbReference type="Proteomes" id="UP001153678">
    <property type="component" value="Unassembled WGS sequence"/>
</dbReference>